<evidence type="ECO:0000313" key="1">
    <source>
        <dbReference type="EMBL" id="SFF46842.1"/>
    </source>
</evidence>
<reference evidence="2" key="1">
    <citation type="submission" date="2016-10" db="EMBL/GenBank/DDBJ databases">
        <authorList>
            <person name="Varghese N."/>
            <person name="Submissions S."/>
        </authorList>
    </citation>
    <scope>NUCLEOTIDE SEQUENCE [LARGE SCALE GENOMIC DNA]</scope>
    <source>
        <strain evidence="2">ATCC 25963</strain>
    </source>
</reference>
<dbReference type="AlphaFoldDB" id="A0A1I2IWI3"/>
<name>A0A1I2IWI3_9BACT</name>
<organism evidence="1 2">
    <name type="scientific">Nannocystis exedens</name>
    <dbReference type="NCBI Taxonomy" id="54"/>
    <lineage>
        <taxon>Bacteria</taxon>
        <taxon>Pseudomonadati</taxon>
        <taxon>Myxococcota</taxon>
        <taxon>Polyangia</taxon>
        <taxon>Nannocystales</taxon>
        <taxon>Nannocystaceae</taxon>
        <taxon>Nannocystis</taxon>
    </lineage>
</organism>
<protein>
    <submittedName>
        <fullName evidence="1">Uncharacterized protein</fullName>
    </submittedName>
</protein>
<dbReference type="RefSeq" id="WP_096327097.1">
    <property type="nucleotide sequence ID" value="NZ_FOMX01000096.1"/>
</dbReference>
<dbReference type="OrthoDB" id="118689at2"/>
<dbReference type="EMBL" id="FOMX01000096">
    <property type="protein sequence ID" value="SFF46842.1"/>
    <property type="molecule type" value="Genomic_DNA"/>
</dbReference>
<gene>
    <name evidence="1" type="ORF">SAMN02745121_09060</name>
</gene>
<keyword evidence="2" id="KW-1185">Reference proteome</keyword>
<accession>A0A1I2IWI3</accession>
<dbReference type="InterPro" id="IPR047975">
    <property type="entry name" value="Heme_bind_FMP"/>
</dbReference>
<evidence type="ECO:0000313" key="2">
    <source>
        <dbReference type="Proteomes" id="UP000199400"/>
    </source>
</evidence>
<sequence length="338" mass="36652">MTAAPLYPQRRSRPRFQLKGQLAGFTLSPIGWLAYTSGRIRRAAATPAACLVGEFTRILAGANTWQGKGFNQIWRPFPDPTKKQDRFLELNSTIETLEFGDSLGQIPNRGLFGQPDITLFGLTYLQQISDANVKGPNGQPAGLHVEPGIWLNVPATTDPQDPATVARLASIPHGTTIVVQGAGSVVAGPPEIADNDIFPFPIGQPSKPITDFPEQNLSIPTDFRSKPDDIRGITQEMVNNPNSVLQTVIREQRITSTTVLQISSANRTPPPSSGGGTSNIAFLGPNANAVEIDAIFWIETVQTGDTVTHQLQYTQRVLLNFDGLSWPHVSVATLTKVR</sequence>
<dbReference type="Proteomes" id="UP000199400">
    <property type="component" value="Unassembled WGS sequence"/>
</dbReference>
<proteinExistence type="predicted"/>
<dbReference type="NCBIfam" id="NF040572">
    <property type="entry name" value="heme_bind_FMP"/>
    <property type="match status" value="1"/>
</dbReference>